<keyword evidence="1" id="KW-0812">Transmembrane</keyword>
<keyword evidence="1" id="KW-1133">Transmembrane helix</keyword>
<reference evidence="2" key="1">
    <citation type="submission" date="2014-09" db="EMBL/GenBank/DDBJ databases">
        <authorList>
            <person name="Magalhaes I.L.F."/>
            <person name="Oliveira U."/>
            <person name="Santos F.R."/>
            <person name="Vidigal T.H.D.A."/>
            <person name="Brescovit A.D."/>
            <person name="Santos A.J."/>
        </authorList>
    </citation>
    <scope>NUCLEOTIDE SEQUENCE</scope>
    <source>
        <tissue evidence="2">Shoot tissue taken approximately 20 cm above the soil surface</tissue>
    </source>
</reference>
<protein>
    <submittedName>
        <fullName evidence="2">Uncharacterized protein</fullName>
    </submittedName>
</protein>
<dbReference type="AlphaFoldDB" id="A0A0A9CUU5"/>
<accession>A0A0A9CUU5</accession>
<organism evidence="2">
    <name type="scientific">Arundo donax</name>
    <name type="common">Giant reed</name>
    <name type="synonym">Donax arundinaceus</name>
    <dbReference type="NCBI Taxonomy" id="35708"/>
    <lineage>
        <taxon>Eukaryota</taxon>
        <taxon>Viridiplantae</taxon>
        <taxon>Streptophyta</taxon>
        <taxon>Embryophyta</taxon>
        <taxon>Tracheophyta</taxon>
        <taxon>Spermatophyta</taxon>
        <taxon>Magnoliopsida</taxon>
        <taxon>Liliopsida</taxon>
        <taxon>Poales</taxon>
        <taxon>Poaceae</taxon>
        <taxon>PACMAD clade</taxon>
        <taxon>Arundinoideae</taxon>
        <taxon>Arundineae</taxon>
        <taxon>Arundo</taxon>
    </lineage>
</organism>
<name>A0A0A9CUU5_ARUDO</name>
<dbReference type="EMBL" id="GBRH01220765">
    <property type="protein sequence ID" value="JAD77130.1"/>
    <property type="molecule type" value="Transcribed_RNA"/>
</dbReference>
<sequence length="76" mass="8456">MSAVFLVLQNTMAVLSPRSVSIFWSRDIFSDSLTMITFWVIRSVALPAVPIVTTTGFRRYFLARRSTAGGMVALNI</sequence>
<keyword evidence="1" id="KW-0472">Membrane</keyword>
<evidence type="ECO:0000313" key="2">
    <source>
        <dbReference type="EMBL" id="JAD77130.1"/>
    </source>
</evidence>
<reference evidence="2" key="2">
    <citation type="journal article" date="2015" name="Data Brief">
        <title>Shoot transcriptome of the giant reed, Arundo donax.</title>
        <authorList>
            <person name="Barrero R.A."/>
            <person name="Guerrero F.D."/>
            <person name="Moolhuijzen P."/>
            <person name="Goolsby J.A."/>
            <person name="Tidwell J."/>
            <person name="Bellgard S.E."/>
            <person name="Bellgard M.I."/>
        </authorList>
    </citation>
    <scope>NUCLEOTIDE SEQUENCE</scope>
    <source>
        <tissue evidence="2">Shoot tissue taken approximately 20 cm above the soil surface</tissue>
    </source>
</reference>
<proteinExistence type="predicted"/>
<feature type="transmembrane region" description="Helical" evidence="1">
    <location>
        <begin position="37"/>
        <end position="57"/>
    </location>
</feature>
<evidence type="ECO:0000256" key="1">
    <source>
        <dbReference type="SAM" id="Phobius"/>
    </source>
</evidence>